<dbReference type="AlphaFoldDB" id="A0A843YS25"/>
<evidence type="ECO:0000313" key="2">
    <source>
        <dbReference type="EMBL" id="MQR00797.1"/>
    </source>
</evidence>
<gene>
    <name evidence="2" type="ORF">GEV47_08890</name>
</gene>
<dbReference type="Gene3D" id="1.10.3130.20">
    <property type="entry name" value="Phycobilisome linker domain"/>
    <property type="match status" value="3"/>
</dbReference>
<dbReference type="Pfam" id="PF04464">
    <property type="entry name" value="Glyphos_transf"/>
    <property type="match status" value="1"/>
</dbReference>
<dbReference type="GO" id="GO:0016020">
    <property type="term" value="C:membrane"/>
    <property type="evidence" value="ECO:0007669"/>
    <property type="project" value="InterPro"/>
</dbReference>
<dbReference type="InterPro" id="IPR025282">
    <property type="entry name" value="DUF4214"/>
</dbReference>
<accession>A0A843YS25</accession>
<dbReference type="InterPro" id="IPR043148">
    <property type="entry name" value="TagF_C"/>
</dbReference>
<organism evidence="2 3">
    <name type="scientific">Glaciimonas soli</name>
    <dbReference type="NCBI Taxonomy" id="2590999"/>
    <lineage>
        <taxon>Bacteria</taxon>
        <taxon>Pseudomonadati</taxon>
        <taxon>Pseudomonadota</taxon>
        <taxon>Betaproteobacteria</taxon>
        <taxon>Burkholderiales</taxon>
        <taxon>Oxalobacteraceae</taxon>
        <taxon>Glaciimonas</taxon>
    </lineage>
</organism>
<dbReference type="InterPro" id="IPR007554">
    <property type="entry name" value="Glycerophosphate_synth"/>
</dbReference>
<sequence>MDSRHISQLVLKLYARKIAHSAYIGILGREPDENGLASYTKEIASTGNLSTILGDFSRSREAWERNFYLHPDELVRLIFQGLLARAPEAEALYTYTEELAQTKDLSGILSALTHSQEHWEKLMSQRSEELVQASFQGLLGRAPDVEALHTYAEQLAQTKDLSQMLSALAQSQEHWERLMSQRSEELVEASFQGLLARTPEAKALHTYSEQLAQTKDLRGLLSALTQSQEHWDMLFARKSDEIAGAIFKGILGRAPDATELDTYGSILKNKGKLEQFTACINKSELARRDFFSNAAPDLVRGIFIGITGREPDANELANNIPKISSATEFQHVIADVLKKMIVISINAARNEEAKLSYDIASAVTPLSDWKISDTSIILTDGFYSKESGFVWSAAKSSLIANGNFSVYLSCNYLSPGEKRYISIDDGDQSFTVTLDDAYSCHEIKIRSQLSKFIRFSSDGSISPQSLGLSSDNRELAFQLWFDIPLSHYISNIPVSVGSAQTLLCIFDAKKEADSLRPIFERLIELGYTAEFMDTNTAIDYVKKNNILLGNFLISSATPYAKLFNAGCRGRYIYAEHGVSPLKKYTYSPHYRRYDLVLLPGVLWTKRLISIYPEMIDRCRVVGYPKLQSPVSLSASKRIEMCRNLNLDPEKKLILFAPSWSGGDRDCGLFNLRFFDNADNLFAIPHDGDVKYAKEFSDLGYRVRVLGGNESISDYYHLADILVSDISSTAIEFAALGKPVVCITMKRVPDFDAKFFENESRLRIPHTDVYWDFCTLVPREEINIAVKAQQELLMDSRAFADKSHTVRMMVDCLGEEAADRCVNSIVEMLQSANNLYPIHAKVPLCR</sequence>
<dbReference type="GO" id="GO:0047355">
    <property type="term" value="F:CDP-glycerol glycerophosphotransferase activity"/>
    <property type="evidence" value="ECO:0007669"/>
    <property type="project" value="InterPro"/>
</dbReference>
<name>A0A843YS25_9BURK</name>
<dbReference type="InterPro" id="IPR038255">
    <property type="entry name" value="PBS_linker_sf"/>
</dbReference>
<reference evidence="2 3" key="1">
    <citation type="submission" date="2019-10" db="EMBL/GenBank/DDBJ databases">
        <title>Glaciimonas soli sp. nov., a psychrophilic bacterium isolated from the forest soil of a high elevation mountain in Taiwan.</title>
        <authorList>
            <person name="Wang L.-T."/>
            <person name="Shieh W.Y."/>
        </authorList>
    </citation>
    <scope>NUCLEOTIDE SEQUENCE [LARGE SCALE GENOMIC DNA]</scope>
    <source>
        <strain evidence="2 3">GS1</strain>
    </source>
</reference>
<dbReference type="SUPFAM" id="SSF53756">
    <property type="entry name" value="UDP-Glycosyltransferase/glycogen phosphorylase"/>
    <property type="match status" value="1"/>
</dbReference>
<protein>
    <submittedName>
        <fullName evidence="2">DUF4214 domain-containing protein</fullName>
    </submittedName>
</protein>
<dbReference type="Gene3D" id="3.40.50.12580">
    <property type="match status" value="1"/>
</dbReference>
<keyword evidence="3" id="KW-1185">Reference proteome</keyword>
<dbReference type="Proteomes" id="UP000451565">
    <property type="component" value="Unassembled WGS sequence"/>
</dbReference>
<evidence type="ECO:0000313" key="3">
    <source>
        <dbReference type="Proteomes" id="UP000451565"/>
    </source>
</evidence>
<dbReference type="RefSeq" id="WP_153234417.1">
    <property type="nucleotide sequence ID" value="NZ_WINI01000004.1"/>
</dbReference>
<dbReference type="Pfam" id="PF13946">
    <property type="entry name" value="DUF4214"/>
    <property type="match status" value="1"/>
</dbReference>
<dbReference type="EMBL" id="WINI01000004">
    <property type="protein sequence ID" value="MQR00797.1"/>
    <property type="molecule type" value="Genomic_DNA"/>
</dbReference>
<dbReference type="OrthoDB" id="255821at2"/>
<proteinExistence type="predicted"/>
<feature type="domain" description="DUF4214" evidence="1">
    <location>
        <begin position="110"/>
        <end position="175"/>
    </location>
</feature>
<evidence type="ECO:0000259" key="1">
    <source>
        <dbReference type="Pfam" id="PF13946"/>
    </source>
</evidence>
<comment type="caution">
    <text evidence="2">The sequence shown here is derived from an EMBL/GenBank/DDBJ whole genome shotgun (WGS) entry which is preliminary data.</text>
</comment>